<dbReference type="PANTHER" id="PTHR30614">
    <property type="entry name" value="MEMBRANE COMPONENT OF AMINO ACID ABC TRANSPORTER"/>
    <property type="match status" value="1"/>
</dbReference>
<evidence type="ECO:0000256" key="6">
    <source>
        <dbReference type="ARBA" id="ARBA00022970"/>
    </source>
</evidence>
<dbReference type="InterPro" id="IPR000515">
    <property type="entry name" value="MetI-like"/>
</dbReference>
<dbReference type="SUPFAM" id="SSF161098">
    <property type="entry name" value="MetI-like"/>
    <property type="match status" value="1"/>
</dbReference>
<evidence type="ECO:0000259" key="10">
    <source>
        <dbReference type="PROSITE" id="PS50928"/>
    </source>
</evidence>
<keyword evidence="3" id="KW-0813">Transport</keyword>
<feature type="transmembrane region" description="Helical" evidence="9">
    <location>
        <begin position="92"/>
        <end position="110"/>
    </location>
</feature>
<evidence type="ECO:0000256" key="3">
    <source>
        <dbReference type="ARBA" id="ARBA00022448"/>
    </source>
</evidence>
<organism evidence="11 12">
    <name type="scientific">Pseudomonas protegens</name>
    <dbReference type="NCBI Taxonomy" id="380021"/>
    <lineage>
        <taxon>Bacteria</taxon>
        <taxon>Pseudomonadati</taxon>
        <taxon>Pseudomonadota</taxon>
        <taxon>Gammaproteobacteria</taxon>
        <taxon>Pseudomonadales</taxon>
        <taxon>Pseudomonadaceae</taxon>
        <taxon>Pseudomonas</taxon>
    </lineage>
</organism>
<gene>
    <name evidence="11" type="ORF">GGI48_27660</name>
</gene>
<dbReference type="PROSITE" id="PS50928">
    <property type="entry name" value="ABC_TM1"/>
    <property type="match status" value="1"/>
</dbReference>
<keyword evidence="7 9" id="KW-1133">Transmembrane helix</keyword>
<dbReference type="InterPro" id="IPR043429">
    <property type="entry name" value="ArtM/GltK/GlnP/TcyL/YhdX-like"/>
</dbReference>
<sequence>MDVAQCGKALSFQMYIAEGNDQICQSQFQLPYSGLQWSDVPFLFTGIYHTLLLTLITVVFGTLLGVLIGWARENSRFAKALFWPLVDVVRSRPLIIQFILVNSFFAMAGYPMPPLAVGAVVLSIYMGVLTSEQVRSGLQ</sequence>
<comment type="similarity">
    <text evidence="2">Belongs to the binding-protein-dependent transport system permease family. HisMQ subfamily.</text>
</comment>
<keyword evidence="5 9" id="KW-0812">Transmembrane</keyword>
<evidence type="ECO:0000256" key="5">
    <source>
        <dbReference type="ARBA" id="ARBA00022692"/>
    </source>
</evidence>
<reference evidence="12" key="1">
    <citation type="journal article" date="2020" name="Microbiol. Resour. Announc.">
        <title>Complete genome sequences of four natural Pseudomonas isolates that catabolize a wide range of aromatic compounds relevant to lignin valorization.</title>
        <authorList>
            <person name="Hatmaker E.A."/>
            <person name="Presley G."/>
            <person name="Cannon O."/>
            <person name="Guss A.M."/>
            <person name="Elkins J.G."/>
        </authorList>
    </citation>
    <scope>NUCLEOTIDE SEQUENCE [LARGE SCALE GENOMIC DNA]</scope>
    <source>
        <strain evidence="12">H1F5C</strain>
    </source>
</reference>
<proteinExistence type="inferred from homology"/>
<dbReference type="GO" id="GO:0015184">
    <property type="term" value="F:L-cystine transmembrane transporter activity"/>
    <property type="evidence" value="ECO:0007669"/>
    <property type="project" value="TreeGrafter"/>
</dbReference>
<dbReference type="InterPro" id="IPR010065">
    <property type="entry name" value="AA_ABC_transptr_permease_3TM"/>
</dbReference>
<dbReference type="GO" id="GO:0043190">
    <property type="term" value="C:ATP-binding cassette (ABC) transporter complex"/>
    <property type="evidence" value="ECO:0007669"/>
    <property type="project" value="InterPro"/>
</dbReference>
<keyword evidence="6" id="KW-0029">Amino-acid transport</keyword>
<dbReference type="RefSeq" id="WP_179601052.1">
    <property type="nucleotide sequence ID" value="NZ_CP060201.1"/>
</dbReference>
<name>A0A7G8YMV0_9PSED</name>
<evidence type="ECO:0000256" key="9">
    <source>
        <dbReference type="SAM" id="Phobius"/>
    </source>
</evidence>
<feature type="transmembrane region" description="Helical" evidence="9">
    <location>
        <begin position="47"/>
        <end position="71"/>
    </location>
</feature>
<evidence type="ECO:0000256" key="7">
    <source>
        <dbReference type="ARBA" id="ARBA00022989"/>
    </source>
</evidence>
<dbReference type="InterPro" id="IPR035906">
    <property type="entry name" value="MetI-like_sf"/>
</dbReference>
<accession>A0A7G8YMV0</accession>
<dbReference type="EMBL" id="CP060201">
    <property type="protein sequence ID" value="QNH76999.1"/>
    <property type="molecule type" value="Genomic_DNA"/>
</dbReference>
<dbReference type="Proteomes" id="UP000515277">
    <property type="component" value="Chromosome"/>
</dbReference>
<evidence type="ECO:0000256" key="2">
    <source>
        <dbReference type="ARBA" id="ARBA00010072"/>
    </source>
</evidence>
<evidence type="ECO:0000313" key="12">
    <source>
        <dbReference type="Proteomes" id="UP000515277"/>
    </source>
</evidence>
<dbReference type="AlphaFoldDB" id="A0A7G8YMV0"/>
<evidence type="ECO:0000313" key="11">
    <source>
        <dbReference type="EMBL" id="QNH76999.1"/>
    </source>
</evidence>
<keyword evidence="8 9" id="KW-0472">Membrane</keyword>
<keyword evidence="4" id="KW-1003">Cell membrane</keyword>
<dbReference type="NCBIfam" id="TIGR01726">
    <property type="entry name" value="HEQRo_perm_3TM"/>
    <property type="match status" value="1"/>
</dbReference>
<evidence type="ECO:0000256" key="4">
    <source>
        <dbReference type="ARBA" id="ARBA00022475"/>
    </source>
</evidence>
<dbReference type="Gene3D" id="1.10.3720.10">
    <property type="entry name" value="MetI-like"/>
    <property type="match status" value="1"/>
</dbReference>
<evidence type="ECO:0000256" key="8">
    <source>
        <dbReference type="ARBA" id="ARBA00023136"/>
    </source>
</evidence>
<dbReference type="PANTHER" id="PTHR30614:SF0">
    <property type="entry name" value="L-CYSTINE TRANSPORT SYSTEM PERMEASE PROTEIN TCYL"/>
    <property type="match status" value="1"/>
</dbReference>
<feature type="domain" description="ABC transmembrane type-1" evidence="10">
    <location>
        <begin position="47"/>
        <end position="139"/>
    </location>
</feature>
<evidence type="ECO:0000256" key="1">
    <source>
        <dbReference type="ARBA" id="ARBA00004429"/>
    </source>
</evidence>
<dbReference type="CDD" id="cd06261">
    <property type="entry name" value="TM_PBP2"/>
    <property type="match status" value="1"/>
</dbReference>
<comment type="subcellular location">
    <subcellularLocation>
        <location evidence="1">Cell inner membrane</location>
        <topology evidence="1">Multi-pass membrane protein</topology>
    </subcellularLocation>
</comment>
<protein>
    <submittedName>
        <fullName evidence="11">ABC transporter permease subunit</fullName>
    </submittedName>
</protein>